<evidence type="ECO:0000313" key="1">
    <source>
        <dbReference type="EMBL" id="GAE87331.1"/>
    </source>
</evidence>
<proteinExistence type="predicted"/>
<name>W4V288_9FIRM</name>
<gene>
    <name evidence="1" type="ORF">JCM21531_690</name>
</gene>
<dbReference type="InterPro" id="IPR047111">
    <property type="entry name" value="YbaP-like"/>
</dbReference>
<keyword evidence="2" id="KW-1185">Reference proteome</keyword>
<organism evidence="1 2">
    <name type="scientific">Acetivibrio straminisolvens JCM 21531</name>
    <dbReference type="NCBI Taxonomy" id="1294263"/>
    <lineage>
        <taxon>Bacteria</taxon>
        <taxon>Bacillati</taxon>
        <taxon>Bacillota</taxon>
        <taxon>Clostridia</taxon>
        <taxon>Eubacteriales</taxon>
        <taxon>Oscillospiraceae</taxon>
        <taxon>Acetivibrio</taxon>
    </lineage>
</organism>
<sequence>MYPLSKDILGAYDKSDVLVVEADVSNQEEAARYMQQRAMYEDENTLDKNIPEELYQKFVEFIAPYGIQEEVYNKLKPWYAALLVQNLQLMDNSYSGSLGVDMYFLSKAAGQKDILEIEGVKFQVDMFDSFSNELQCQFLASTLGSSEGNEDTETTNIELIAYMLKCWKEGNTAELEKMVKPEGEVEGDLREFNEKMWTLRDNNMAEKVREYLADPENKTYFVVVGAGHMVGSSGIVAQLEDEYKVEQIK</sequence>
<dbReference type="PANTHER" id="PTHR40590">
    <property type="entry name" value="CYTOPLASMIC PROTEIN-RELATED"/>
    <property type="match status" value="1"/>
</dbReference>
<dbReference type="InterPro" id="IPR002816">
    <property type="entry name" value="TraB/PrgY/GumN_fam"/>
</dbReference>
<dbReference type="Proteomes" id="UP000019109">
    <property type="component" value="Unassembled WGS sequence"/>
</dbReference>
<accession>W4V288</accession>
<protein>
    <submittedName>
        <fullName evidence="1">Uncharacterized protein</fullName>
    </submittedName>
</protein>
<reference evidence="1" key="1">
    <citation type="journal article" date="2014" name="Genome Announc.">
        <title>Draft Genome Sequence of Clostridium straminisolvens Strain JCM 21531T, Isolated from a Cellulose-Degrading Bacterial Community.</title>
        <authorList>
            <person name="Yuki M."/>
            <person name="Oshima K."/>
            <person name="Suda W."/>
            <person name="Sakamoto M."/>
            <person name="Kitamura K."/>
            <person name="Iida T."/>
            <person name="Hattori M."/>
            <person name="Ohkuma M."/>
        </authorList>
    </citation>
    <scope>NUCLEOTIDE SEQUENCE [LARGE SCALE GENOMIC DNA]</scope>
    <source>
        <strain evidence="1">JCM 21531</strain>
    </source>
</reference>
<dbReference type="CDD" id="cd14789">
    <property type="entry name" value="Tiki"/>
    <property type="match status" value="1"/>
</dbReference>
<comment type="caution">
    <text evidence="1">The sequence shown here is derived from an EMBL/GenBank/DDBJ whole genome shotgun (WGS) entry which is preliminary data.</text>
</comment>
<dbReference type="Pfam" id="PF01963">
    <property type="entry name" value="TraB_PrgY_gumN"/>
    <property type="match status" value="1"/>
</dbReference>
<dbReference type="EMBL" id="BAVR01000006">
    <property type="protein sequence ID" value="GAE87331.1"/>
    <property type="molecule type" value="Genomic_DNA"/>
</dbReference>
<dbReference type="PANTHER" id="PTHR40590:SF1">
    <property type="entry name" value="CYTOPLASMIC PROTEIN"/>
    <property type="match status" value="1"/>
</dbReference>
<evidence type="ECO:0000313" key="2">
    <source>
        <dbReference type="Proteomes" id="UP000019109"/>
    </source>
</evidence>
<dbReference type="STRING" id="1294263.JCM21531_690"/>
<dbReference type="AlphaFoldDB" id="W4V288"/>